<dbReference type="Proteomes" id="UP000245464">
    <property type="component" value="Chromosome 3"/>
</dbReference>
<reference evidence="3" key="2">
    <citation type="submission" date="2021-05" db="EMBL/GenBank/DDBJ databases">
        <authorList>
            <person name="Moolhuijzen P.M."/>
            <person name="Moffat C.S."/>
        </authorList>
    </citation>
    <scope>NUCLEOTIDE SEQUENCE</scope>
    <source>
        <strain evidence="3">86-124</strain>
    </source>
</reference>
<feature type="compositionally biased region" description="Polar residues" evidence="1">
    <location>
        <begin position="1"/>
        <end position="22"/>
    </location>
</feature>
<dbReference type="Proteomes" id="UP000249757">
    <property type="component" value="Unassembled WGS sequence"/>
</dbReference>
<name>A0A2W1E8C8_9PLEO</name>
<reference evidence="2" key="1">
    <citation type="journal article" date="2018" name="BMC Genomics">
        <title>Comparative genomics of the wheat fungal pathogen Pyrenophora tritici-repentis reveals chromosomal variations and genome plasticity.</title>
        <authorList>
            <person name="Moolhuijzen P."/>
            <person name="See P.T."/>
            <person name="Hane J.K."/>
            <person name="Shi G."/>
            <person name="Liu Z."/>
            <person name="Oliver R.P."/>
            <person name="Moffat C.S."/>
        </authorList>
    </citation>
    <scope>NUCLEOTIDE SEQUENCE [LARGE SCALE GENOMIC DNA]</scope>
    <source>
        <strain evidence="2">M4</strain>
    </source>
</reference>
<feature type="region of interest" description="Disordered" evidence="1">
    <location>
        <begin position="1"/>
        <end position="68"/>
    </location>
</feature>
<comment type="caution">
    <text evidence="3">The sequence shown here is derived from an EMBL/GenBank/DDBJ whole genome shotgun (WGS) entry which is preliminary data.</text>
</comment>
<reference evidence="4" key="4">
    <citation type="journal article" date="2022" name="Microb. Genom.">
        <title>A global pangenome for the wheat fungal pathogen Pyrenophora tritici-repentis and prediction of effector protein structural homology.</title>
        <authorList>
            <person name="Moolhuijzen P.M."/>
            <person name="See P.T."/>
            <person name="Shi G."/>
            <person name="Powell H.R."/>
            <person name="Cockram J."/>
            <person name="Jorgensen L.N."/>
            <person name="Benslimane H."/>
            <person name="Strelkov S.E."/>
            <person name="Turner J."/>
            <person name="Liu Z."/>
            <person name="Moffat C.S."/>
        </authorList>
    </citation>
    <scope>NUCLEOTIDE SEQUENCE [LARGE SCALE GENOMIC DNA]</scope>
</reference>
<sequence>MAGSLSYQDDISQTTRQQQDEITQLRQQLRQQQDENEQLHQQLRLASVETNKPKAENREQRSKIFIME</sequence>
<reference evidence="3" key="3">
    <citation type="journal article" date="2022" name="bioRxiv">
        <title>A global pangenome for the wheat fungal pathogen Pyrenophora tritici-repentis and prediction of effector protein structural homology.</title>
        <authorList>
            <person name="Moolhuijzen P."/>
            <person name="See P.T."/>
            <person name="Shi G."/>
            <person name="Powell H.R."/>
            <person name="Cockram J."/>
            <person name="Jorgensen L.N."/>
            <person name="Benslimane H."/>
            <person name="Strelkov S.E."/>
            <person name="Turner J."/>
            <person name="Liu Z."/>
            <person name="Moffat C.S."/>
        </authorList>
    </citation>
    <scope>NUCLEOTIDE SEQUENCE</scope>
    <source>
        <strain evidence="3">86-124</strain>
    </source>
</reference>
<keyword evidence="4" id="KW-1185">Reference proteome</keyword>
<organism evidence="3 4">
    <name type="scientific">Pyrenophora tritici-repentis</name>
    <dbReference type="NCBI Taxonomy" id="45151"/>
    <lineage>
        <taxon>Eukaryota</taxon>
        <taxon>Fungi</taxon>
        <taxon>Dikarya</taxon>
        <taxon>Ascomycota</taxon>
        <taxon>Pezizomycotina</taxon>
        <taxon>Dothideomycetes</taxon>
        <taxon>Pleosporomycetidae</taxon>
        <taxon>Pleosporales</taxon>
        <taxon>Pleosporineae</taxon>
        <taxon>Pleosporaceae</taxon>
        <taxon>Pyrenophora</taxon>
    </lineage>
</organism>
<protein>
    <submittedName>
        <fullName evidence="2">Med9 multi-domain protein</fullName>
    </submittedName>
</protein>
<evidence type="ECO:0000313" key="2">
    <source>
        <dbReference type="EMBL" id="KAF7573776.1"/>
    </source>
</evidence>
<evidence type="ECO:0000256" key="1">
    <source>
        <dbReference type="SAM" id="MobiDB-lite"/>
    </source>
</evidence>
<proteinExistence type="predicted"/>
<accession>A0A2W1E8C8</accession>
<dbReference type="EMBL" id="NQIK02000003">
    <property type="protein sequence ID" value="KAF7573776.1"/>
    <property type="molecule type" value="Genomic_DNA"/>
</dbReference>
<evidence type="ECO:0000313" key="3">
    <source>
        <dbReference type="EMBL" id="KAI1515957.1"/>
    </source>
</evidence>
<dbReference type="EMBL" id="NRDI02000005">
    <property type="protein sequence ID" value="KAI1515957.1"/>
    <property type="molecule type" value="Genomic_DNA"/>
</dbReference>
<evidence type="ECO:0000313" key="4">
    <source>
        <dbReference type="Proteomes" id="UP000249757"/>
    </source>
</evidence>
<feature type="compositionally biased region" description="Basic and acidic residues" evidence="1">
    <location>
        <begin position="51"/>
        <end position="62"/>
    </location>
</feature>
<dbReference type="AlphaFoldDB" id="A0A2W1E8C8"/>
<gene>
    <name evidence="3" type="ORF">Ptr86124_004494</name>
    <name evidence="2" type="ORF">PtrM4_086810</name>
</gene>